<comment type="caution">
    <text evidence="2">The sequence shown here is derived from an EMBL/GenBank/DDBJ whole genome shotgun (WGS) entry which is preliminary data.</text>
</comment>
<feature type="domain" description="N-acetyltransferase" evidence="1">
    <location>
        <begin position="1"/>
        <end position="140"/>
    </location>
</feature>
<keyword evidence="2" id="KW-0808">Transferase</keyword>
<accession>A0A2A4YQG6</accession>
<dbReference type="GO" id="GO:0016747">
    <property type="term" value="F:acyltransferase activity, transferring groups other than amino-acyl groups"/>
    <property type="evidence" value="ECO:0007669"/>
    <property type="project" value="InterPro"/>
</dbReference>
<dbReference type="InterPro" id="IPR016181">
    <property type="entry name" value="Acyl_CoA_acyltransferase"/>
</dbReference>
<protein>
    <submittedName>
        <fullName evidence="2">GNAT family N-acetyltransferase</fullName>
    </submittedName>
</protein>
<dbReference type="Pfam" id="PF13508">
    <property type="entry name" value="Acetyltransf_7"/>
    <property type="match status" value="1"/>
</dbReference>
<dbReference type="EMBL" id="NVUS01000034">
    <property type="protein sequence ID" value="PCI97046.1"/>
    <property type="molecule type" value="Genomic_DNA"/>
</dbReference>
<dbReference type="AlphaFoldDB" id="A0A2A4YQG6"/>
<dbReference type="InterPro" id="IPR000182">
    <property type="entry name" value="GNAT_dom"/>
</dbReference>
<reference key="1">
    <citation type="submission" date="2017-08" db="EMBL/GenBank/DDBJ databases">
        <title>A dynamic microbial community with high functional redundancy inhabits the cold, oxic subseafloor aquifer.</title>
        <authorList>
            <person name="Tully B.J."/>
            <person name="Wheat C.G."/>
            <person name="Glazer B.T."/>
            <person name="Huber J.A."/>
        </authorList>
    </citation>
    <scope>NUCLEOTIDE SEQUENCE [LARGE SCALE GENOMIC DNA]</scope>
</reference>
<gene>
    <name evidence="2" type="ORF">COB13_16430</name>
</gene>
<dbReference type="CDD" id="cd04301">
    <property type="entry name" value="NAT_SF"/>
    <property type="match status" value="1"/>
</dbReference>
<sequence>MNIREMIASDRPALQQIYLDARVETFHWWPEGSFKLEDFEASTEGEWVLVAEVEGEIVGFSSVGGEHFLHNLFISPSTQDKGVGKQLLAACFEGKLNKPARLKCTVRNTKACGFYEANGWQIEEADVAHDPDPYHLFVFR</sequence>
<evidence type="ECO:0000313" key="2">
    <source>
        <dbReference type="EMBL" id="PCI97046.1"/>
    </source>
</evidence>
<name>A0A2A4YQG6_9PROT</name>
<dbReference type="Gene3D" id="3.40.630.30">
    <property type="match status" value="1"/>
</dbReference>
<dbReference type="SUPFAM" id="SSF55729">
    <property type="entry name" value="Acyl-CoA N-acyltransferases (Nat)"/>
    <property type="match status" value="1"/>
</dbReference>
<organism evidence="2">
    <name type="scientific">OCS116 cluster bacterium</name>
    <dbReference type="NCBI Taxonomy" id="2030921"/>
    <lineage>
        <taxon>Bacteria</taxon>
        <taxon>Pseudomonadati</taxon>
        <taxon>Pseudomonadota</taxon>
        <taxon>Alphaproteobacteria</taxon>
        <taxon>OCS116 cluster</taxon>
    </lineage>
</organism>
<reference evidence="2" key="2">
    <citation type="journal article" date="2018" name="ISME J.">
        <title>A dynamic microbial community with high functional redundancy inhabits the cold, oxic subseafloor aquifer.</title>
        <authorList>
            <person name="Tully B.J."/>
            <person name="Wheat C.G."/>
            <person name="Glazer B.T."/>
            <person name="Huber J.A."/>
        </authorList>
    </citation>
    <scope>NUCLEOTIDE SEQUENCE</scope>
    <source>
        <strain evidence="2">NORP83</strain>
    </source>
</reference>
<evidence type="ECO:0000259" key="1">
    <source>
        <dbReference type="PROSITE" id="PS51186"/>
    </source>
</evidence>
<dbReference type="PROSITE" id="PS51186">
    <property type="entry name" value="GNAT"/>
    <property type="match status" value="1"/>
</dbReference>
<proteinExistence type="predicted"/>